<dbReference type="AlphaFoldDB" id="J0WH13"/>
<feature type="domain" description="Type II methyltransferase M.TaqI-like" evidence="7">
    <location>
        <begin position="183"/>
        <end position="260"/>
    </location>
</feature>
<dbReference type="GO" id="GO:0032259">
    <property type="term" value="P:methylation"/>
    <property type="evidence" value="ECO:0007669"/>
    <property type="project" value="UniProtKB-KW"/>
</dbReference>
<evidence type="ECO:0000256" key="1">
    <source>
        <dbReference type="ARBA" id="ARBA00006594"/>
    </source>
</evidence>
<dbReference type="InterPro" id="IPR050953">
    <property type="entry name" value="N4_N6_ade-DNA_methylase"/>
</dbReference>
<feature type="domain" description="Type II methyltransferase M.Eco57I C-terminal" evidence="8">
    <location>
        <begin position="344"/>
        <end position="534"/>
    </location>
</feature>
<dbReference type="EMBL" id="AKFT01000225">
    <property type="protein sequence ID" value="EJF35856.1"/>
    <property type="molecule type" value="Genomic_DNA"/>
</dbReference>
<keyword evidence="5" id="KW-0949">S-adenosyl-L-methionine</keyword>
<evidence type="ECO:0000313" key="9">
    <source>
        <dbReference type="EMBL" id="EJF35856.1"/>
    </source>
</evidence>
<dbReference type="GO" id="GO:0006304">
    <property type="term" value="P:DNA modification"/>
    <property type="evidence" value="ECO:0007669"/>
    <property type="project" value="InterPro"/>
</dbReference>
<dbReference type="GO" id="GO:0009007">
    <property type="term" value="F:site-specific DNA-methyltransferase (adenine-specific) activity"/>
    <property type="evidence" value="ECO:0007669"/>
    <property type="project" value="UniProtKB-EC"/>
</dbReference>
<evidence type="ECO:0000256" key="6">
    <source>
        <dbReference type="ARBA" id="ARBA00047942"/>
    </source>
</evidence>
<evidence type="ECO:0000259" key="7">
    <source>
        <dbReference type="Pfam" id="PF07669"/>
    </source>
</evidence>
<name>J0WH13_9ACTO</name>
<sequence length="542" mass="59199">MSVPSETLDDMNIRTIPSLVALAAALGAEETGDLSAAEQRLLDEQDQDAAPAAELVLRASSLIRRGEDPLGDAYCAIRSPGERRPLGQTYTPHPIIEAMLRWASDHGTPTRVVDPGAGSGRYLLAAGRRFPEAELHGSDVDPLATLMLRANLAAAGLAGRARIHLGDYRALALPEAEGPTLFIGNPPYVRHHQIAPEWKAWLLQTARRHGLHASALAGLHVHFFLATAEYGRRGDFGAFITSSEWLDVNYGALVRRLLLDELGGQSLHVLAPEAQPFSDATTTGAITCFRIGDTVPAMKVRRVESVSDLGRLAKGRSVSRQRLTETNRWSVLTRVTPALPEGHVELGELCRVHRGTVTGANAVWVRRDAHPDLPERVLFPSITRARELFGAGARLGSLDALRRVVDLPVDLDVFDAAERRQIDRFLREARARGVPEGYIASNRRAWWSVGLRAAAPILATYMARRPPAFVRNDAGARHINIAHGLYPREEMTDAVLDRLADHLRAAVTLAQGRTYAGGLVKFEPREMERIPVPGPDMLTEGA</sequence>
<accession>J0WH13</accession>
<dbReference type="Pfam" id="PF22837">
    <property type="entry name" value="M_Eco57I_C"/>
    <property type="match status" value="1"/>
</dbReference>
<evidence type="ECO:0000256" key="3">
    <source>
        <dbReference type="ARBA" id="ARBA00022603"/>
    </source>
</evidence>
<organism evidence="9 10">
    <name type="scientific">Actinomyces massiliensis F0489</name>
    <dbReference type="NCBI Taxonomy" id="1125718"/>
    <lineage>
        <taxon>Bacteria</taxon>
        <taxon>Bacillati</taxon>
        <taxon>Actinomycetota</taxon>
        <taxon>Actinomycetes</taxon>
        <taxon>Actinomycetales</taxon>
        <taxon>Actinomycetaceae</taxon>
        <taxon>Actinomyces</taxon>
    </lineage>
</organism>
<dbReference type="SUPFAM" id="SSF53335">
    <property type="entry name" value="S-adenosyl-L-methionine-dependent methyltransferases"/>
    <property type="match status" value="1"/>
</dbReference>
<evidence type="ECO:0000256" key="2">
    <source>
        <dbReference type="ARBA" id="ARBA00011900"/>
    </source>
</evidence>
<evidence type="ECO:0000256" key="4">
    <source>
        <dbReference type="ARBA" id="ARBA00022679"/>
    </source>
</evidence>
<gene>
    <name evidence="9" type="ORF">HMPREF1318_2437</name>
</gene>
<keyword evidence="3 9" id="KW-0489">Methyltransferase</keyword>
<proteinExistence type="inferred from homology"/>
<dbReference type="PATRIC" id="fig|1125718.3.peg.2884"/>
<evidence type="ECO:0000256" key="5">
    <source>
        <dbReference type="ARBA" id="ARBA00022691"/>
    </source>
</evidence>
<comment type="caution">
    <text evidence="9">The sequence shown here is derived from an EMBL/GenBank/DDBJ whole genome shotgun (WGS) entry which is preliminary data.</text>
</comment>
<reference evidence="9 10" key="1">
    <citation type="submission" date="2012-05" db="EMBL/GenBank/DDBJ databases">
        <authorList>
            <person name="Harkins D.M."/>
            <person name="Madupu R."/>
            <person name="Durkin A.S."/>
            <person name="Torralba M."/>
            <person name="Methe B."/>
            <person name="Sutton G.G."/>
            <person name="Nelson K.E."/>
        </authorList>
    </citation>
    <scope>NUCLEOTIDE SEQUENCE [LARGE SCALE GENOMIC DNA]</scope>
    <source>
        <strain evidence="9 10">F0489</strain>
    </source>
</reference>
<comment type="catalytic activity">
    <reaction evidence="6">
        <text>a 2'-deoxyadenosine in DNA + S-adenosyl-L-methionine = an N(6)-methyl-2'-deoxyadenosine in DNA + S-adenosyl-L-homocysteine + H(+)</text>
        <dbReference type="Rhea" id="RHEA:15197"/>
        <dbReference type="Rhea" id="RHEA-COMP:12418"/>
        <dbReference type="Rhea" id="RHEA-COMP:12419"/>
        <dbReference type="ChEBI" id="CHEBI:15378"/>
        <dbReference type="ChEBI" id="CHEBI:57856"/>
        <dbReference type="ChEBI" id="CHEBI:59789"/>
        <dbReference type="ChEBI" id="CHEBI:90615"/>
        <dbReference type="ChEBI" id="CHEBI:90616"/>
        <dbReference type="EC" id="2.1.1.72"/>
    </reaction>
</comment>
<dbReference type="Pfam" id="PF07669">
    <property type="entry name" value="Eco57I"/>
    <property type="match status" value="1"/>
</dbReference>
<evidence type="ECO:0000259" key="8">
    <source>
        <dbReference type="Pfam" id="PF22837"/>
    </source>
</evidence>
<dbReference type="InterPro" id="IPR054520">
    <property type="entry name" value="M_Eco57I_C"/>
</dbReference>
<comment type="similarity">
    <text evidence="1">Belongs to the N(4)/N(6)-methyltransferase family.</text>
</comment>
<evidence type="ECO:0000313" key="10">
    <source>
        <dbReference type="Proteomes" id="UP000002941"/>
    </source>
</evidence>
<dbReference type="PANTHER" id="PTHR33841:SF5">
    <property type="entry name" value="DNA METHYLASE (MODIFICATION METHYLASE) (METHYLTRANSFERASE)-RELATED"/>
    <property type="match status" value="1"/>
</dbReference>
<keyword evidence="4 9" id="KW-0808">Transferase</keyword>
<dbReference type="RefSeq" id="WP_008734087.1">
    <property type="nucleotide sequence ID" value="NZ_AKFT01000225.1"/>
</dbReference>
<dbReference type="eggNOG" id="COG0827">
    <property type="taxonomic scope" value="Bacteria"/>
</dbReference>
<dbReference type="EC" id="2.1.1.72" evidence="2"/>
<protein>
    <recommendedName>
        <fullName evidence="2">site-specific DNA-methyltransferase (adenine-specific)</fullName>
        <ecNumber evidence="2">2.1.1.72</ecNumber>
    </recommendedName>
</protein>
<dbReference type="Proteomes" id="UP000002941">
    <property type="component" value="Unassembled WGS sequence"/>
</dbReference>
<dbReference type="InterPro" id="IPR029063">
    <property type="entry name" value="SAM-dependent_MTases_sf"/>
</dbReference>
<dbReference type="CDD" id="cd02440">
    <property type="entry name" value="AdoMet_MTases"/>
    <property type="match status" value="1"/>
</dbReference>
<dbReference type="InterPro" id="IPR011639">
    <property type="entry name" value="MethylTrfase_TaqI-like_dom"/>
</dbReference>
<dbReference type="PANTHER" id="PTHR33841">
    <property type="entry name" value="DNA METHYLTRANSFERASE YEEA-RELATED"/>
    <property type="match status" value="1"/>
</dbReference>
<dbReference type="OrthoDB" id="32195at2"/>
<keyword evidence="10" id="KW-1185">Reference proteome</keyword>
<dbReference type="PRINTS" id="PR00507">
    <property type="entry name" value="N12N6MTFRASE"/>
</dbReference>
<dbReference type="Gene3D" id="3.40.50.150">
    <property type="entry name" value="Vaccinia Virus protein VP39"/>
    <property type="match status" value="1"/>
</dbReference>